<dbReference type="EMBL" id="JBHFFA010000004">
    <property type="protein sequence ID" value="KAL2628586.1"/>
    <property type="molecule type" value="Genomic_DNA"/>
</dbReference>
<accession>A0ABD1YCT5</accession>
<reference evidence="1 2" key="1">
    <citation type="submission" date="2024-09" db="EMBL/GenBank/DDBJ databases">
        <title>Chromosome-scale assembly of Riccia fluitans.</title>
        <authorList>
            <person name="Paukszto L."/>
            <person name="Sawicki J."/>
            <person name="Karawczyk K."/>
            <person name="Piernik-Szablinska J."/>
            <person name="Szczecinska M."/>
            <person name="Mazdziarz M."/>
        </authorList>
    </citation>
    <scope>NUCLEOTIDE SEQUENCE [LARGE SCALE GENOMIC DNA]</scope>
    <source>
        <strain evidence="1">Rf_01</strain>
        <tissue evidence="1">Aerial parts of the thallus</tissue>
    </source>
</reference>
<proteinExistence type="predicted"/>
<protein>
    <submittedName>
        <fullName evidence="1">Uncharacterized protein</fullName>
    </submittedName>
</protein>
<organism evidence="1 2">
    <name type="scientific">Riccia fluitans</name>
    <dbReference type="NCBI Taxonomy" id="41844"/>
    <lineage>
        <taxon>Eukaryota</taxon>
        <taxon>Viridiplantae</taxon>
        <taxon>Streptophyta</taxon>
        <taxon>Embryophyta</taxon>
        <taxon>Marchantiophyta</taxon>
        <taxon>Marchantiopsida</taxon>
        <taxon>Marchantiidae</taxon>
        <taxon>Marchantiales</taxon>
        <taxon>Ricciaceae</taxon>
        <taxon>Riccia</taxon>
    </lineage>
</organism>
<dbReference type="Proteomes" id="UP001605036">
    <property type="component" value="Unassembled WGS sequence"/>
</dbReference>
<comment type="caution">
    <text evidence="1">The sequence shown here is derived from an EMBL/GenBank/DDBJ whole genome shotgun (WGS) entry which is preliminary data.</text>
</comment>
<dbReference type="AlphaFoldDB" id="A0ABD1YCT5"/>
<keyword evidence="2" id="KW-1185">Reference proteome</keyword>
<gene>
    <name evidence="1" type="ORF">R1flu_013272</name>
</gene>
<name>A0ABD1YCT5_9MARC</name>
<evidence type="ECO:0000313" key="1">
    <source>
        <dbReference type="EMBL" id="KAL2628586.1"/>
    </source>
</evidence>
<sequence>MGDKEKMFRSKSSSMDCTQEEEELIATVGAVHDDEMKRKKMKKKKRHFSAMISIRIPRGCGVKDFCSMSPSTKVTLSPKDMKEQNKVAVAAAADAAGKRWKVTVKAFSRIVLKVPVNCLRKARDCYVRSLADLAGNFGSSTACGVYGAGHFSMDQLPAAWRTESQRYRSQRIQEERDFFSESFKQSLRETRVTQSFRTSGPMRPQVTRSGSLSSRVSSARVYGISSMPIYTITETS</sequence>
<evidence type="ECO:0000313" key="2">
    <source>
        <dbReference type="Proteomes" id="UP001605036"/>
    </source>
</evidence>